<dbReference type="AlphaFoldDB" id="A0A9P5PDS4"/>
<gene>
    <name evidence="2" type="ORF">BDP27DRAFT_1428891</name>
</gene>
<organism evidence="2 3">
    <name type="scientific">Rhodocollybia butyracea</name>
    <dbReference type="NCBI Taxonomy" id="206335"/>
    <lineage>
        <taxon>Eukaryota</taxon>
        <taxon>Fungi</taxon>
        <taxon>Dikarya</taxon>
        <taxon>Basidiomycota</taxon>
        <taxon>Agaricomycotina</taxon>
        <taxon>Agaricomycetes</taxon>
        <taxon>Agaricomycetidae</taxon>
        <taxon>Agaricales</taxon>
        <taxon>Marasmiineae</taxon>
        <taxon>Omphalotaceae</taxon>
        <taxon>Rhodocollybia</taxon>
    </lineage>
</organism>
<comment type="caution">
    <text evidence="2">The sequence shown here is derived from an EMBL/GenBank/DDBJ whole genome shotgun (WGS) entry which is preliminary data.</text>
</comment>
<evidence type="ECO:0000313" key="2">
    <source>
        <dbReference type="EMBL" id="KAF9061481.1"/>
    </source>
</evidence>
<proteinExistence type="predicted"/>
<sequence length="176" mass="19436">MELELKQWCASNCHQLVLQGECLKIMKQFTKVAWENANEEELRLVREKLSELKEAKEEVKKAEELDEKGEGRLSAAIAQLKEAIANVQYLDGPALTKYHQGRNSLGKAFYEAYPGFVPNVIHPMRDVAKGVLDSAISLKKMATNGNIKATPESIQAVLQGVVSADLKAVSHTADTT</sequence>
<reference evidence="2" key="1">
    <citation type="submission" date="2020-11" db="EMBL/GenBank/DDBJ databases">
        <authorList>
            <consortium name="DOE Joint Genome Institute"/>
            <person name="Ahrendt S."/>
            <person name="Riley R."/>
            <person name="Andreopoulos W."/>
            <person name="Labutti K."/>
            <person name="Pangilinan J."/>
            <person name="Ruiz-Duenas F.J."/>
            <person name="Barrasa J.M."/>
            <person name="Sanchez-Garcia M."/>
            <person name="Camarero S."/>
            <person name="Miyauchi S."/>
            <person name="Serrano A."/>
            <person name="Linde D."/>
            <person name="Babiker R."/>
            <person name="Drula E."/>
            <person name="Ayuso-Fernandez I."/>
            <person name="Pacheco R."/>
            <person name="Padilla G."/>
            <person name="Ferreira P."/>
            <person name="Barriuso J."/>
            <person name="Kellner H."/>
            <person name="Castanera R."/>
            <person name="Alfaro M."/>
            <person name="Ramirez L."/>
            <person name="Pisabarro A.G."/>
            <person name="Kuo A."/>
            <person name="Tritt A."/>
            <person name="Lipzen A."/>
            <person name="He G."/>
            <person name="Yan M."/>
            <person name="Ng V."/>
            <person name="Cullen D."/>
            <person name="Martin F."/>
            <person name="Rosso M.-N."/>
            <person name="Henrissat B."/>
            <person name="Hibbett D."/>
            <person name="Martinez A.T."/>
            <person name="Grigoriev I.V."/>
        </authorList>
    </citation>
    <scope>NUCLEOTIDE SEQUENCE</scope>
    <source>
        <strain evidence="2">AH 40177</strain>
    </source>
</reference>
<evidence type="ECO:0000313" key="3">
    <source>
        <dbReference type="Proteomes" id="UP000772434"/>
    </source>
</evidence>
<name>A0A9P5PDS4_9AGAR</name>
<keyword evidence="1" id="KW-0175">Coiled coil</keyword>
<keyword evidence="3" id="KW-1185">Reference proteome</keyword>
<accession>A0A9P5PDS4</accession>
<feature type="coiled-coil region" evidence="1">
    <location>
        <begin position="35"/>
        <end position="72"/>
    </location>
</feature>
<evidence type="ECO:0000256" key="1">
    <source>
        <dbReference type="SAM" id="Coils"/>
    </source>
</evidence>
<protein>
    <submittedName>
        <fullName evidence="2">Uncharacterized protein</fullName>
    </submittedName>
</protein>
<dbReference type="Proteomes" id="UP000772434">
    <property type="component" value="Unassembled WGS sequence"/>
</dbReference>
<dbReference type="EMBL" id="JADNRY010000200">
    <property type="protein sequence ID" value="KAF9061481.1"/>
    <property type="molecule type" value="Genomic_DNA"/>
</dbReference>